<dbReference type="InterPro" id="IPR045255">
    <property type="entry name" value="RanBP1-like"/>
</dbReference>
<sequence length="175" mass="20114">MRMQSRAARMTASQRNVMISTVSQSPSSPSRWGVTLFRNGLYRFDKAAAQWKDRGIGDIKILGNTSMKRYRVIMRRDQVLKLCDNHYITTEMTLESNAGSENSLVWQAMDTSEGEPQMEELAVRLRLAGTTHRFETVFEECQAELRKQRAVSHHSLLRKGHPPARNTIEKLQSFQ</sequence>
<gene>
    <name evidence="3" type="primary">LOC110977949</name>
</gene>
<dbReference type="Gene3D" id="2.30.29.30">
    <property type="entry name" value="Pleckstrin-homology domain (PH domain)/Phosphotyrosine-binding domain (PTB)"/>
    <property type="match status" value="1"/>
</dbReference>
<evidence type="ECO:0000313" key="3">
    <source>
        <dbReference type="RefSeq" id="XP_022088190.1"/>
    </source>
</evidence>
<dbReference type="PANTHER" id="PTHR23138:SF87">
    <property type="entry name" value="E3 SUMO-PROTEIN LIGASE RANBP2"/>
    <property type="match status" value="1"/>
</dbReference>
<protein>
    <submittedName>
        <fullName evidence="3">E3 SUMO-protein ligase RanBP2-like</fullName>
    </submittedName>
</protein>
<dbReference type="RefSeq" id="XP_022088190.1">
    <property type="nucleotide sequence ID" value="XM_022232498.1"/>
</dbReference>
<dbReference type="AlphaFoldDB" id="A0A8B7Y771"/>
<evidence type="ECO:0000259" key="1">
    <source>
        <dbReference type="PROSITE" id="PS50196"/>
    </source>
</evidence>
<dbReference type="PROSITE" id="PS50196">
    <property type="entry name" value="RANBD1"/>
    <property type="match status" value="1"/>
</dbReference>
<evidence type="ECO:0000313" key="2">
    <source>
        <dbReference type="Proteomes" id="UP000694845"/>
    </source>
</evidence>
<organism evidence="2 3">
    <name type="scientific">Acanthaster planci</name>
    <name type="common">Crown-of-thorns starfish</name>
    <dbReference type="NCBI Taxonomy" id="133434"/>
    <lineage>
        <taxon>Eukaryota</taxon>
        <taxon>Metazoa</taxon>
        <taxon>Echinodermata</taxon>
        <taxon>Eleutherozoa</taxon>
        <taxon>Asterozoa</taxon>
        <taxon>Asteroidea</taxon>
        <taxon>Valvatacea</taxon>
        <taxon>Valvatida</taxon>
        <taxon>Acanthasteridae</taxon>
        <taxon>Acanthaster</taxon>
    </lineage>
</organism>
<reference evidence="3" key="1">
    <citation type="submission" date="2025-08" db="UniProtKB">
        <authorList>
            <consortium name="RefSeq"/>
        </authorList>
    </citation>
    <scope>IDENTIFICATION</scope>
</reference>
<dbReference type="KEGG" id="aplc:110977949"/>
<dbReference type="Proteomes" id="UP000694845">
    <property type="component" value="Unplaced"/>
</dbReference>
<proteinExistence type="predicted"/>
<dbReference type="OrthoDB" id="2357150at2759"/>
<dbReference type="InterPro" id="IPR000156">
    <property type="entry name" value="Ran_bind_dom"/>
</dbReference>
<dbReference type="Pfam" id="PF00638">
    <property type="entry name" value="Ran_BP1"/>
    <property type="match status" value="1"/>
</dbReference>
<dbReference type="GeneID" id="110977949"/>
<dbReference type="SMART" id="SM00160">
    <property type="entry name" value="RanBD"/>
    <property type="match status" value="1"/>
</dbReference>
<dbReference type="InterPro" id="IPR011993">
    <property type="entry name" value="PH-like_dom_sf"/>
</dbReference>
<dbReference type="GO" id="GO:0005737">
    <property type="term" value="C:cytoplasm"/>
    <property type="evidence" value="ECO:0007669"/>
    <property type="project" value="TreeGrafter"/>
</dbReference>
<feature type="domain" description="RanBD1" evidence="1">
    <location>
        <begin position="38"/>
        <end position="147"/>
    </location>
</feature>
<name>A0A8B7Y771_ACAPL</name>
<dbReference type="PANTHER" id="PTHR23138">
    <property type="entry name" value="RAN BINDING PROTEIN"/>
    <property type="match status" value="1"/>
</dbReference>
<dbReference type="GO" id="GO:0005096">
    <property type="term" value="F:GTPase activator activity"/>
    <property type="evidence" value="ECO:0007669"/>
    <property type="project" value="TreeGrafter"/>
</dbReference>
<dbReference type="SUPFAM" id="SSF50729">
    <property type="entry name" value="PH domain-like"/>
    <property type="match status" value="1"/>
</dbReference>
<accession>A0A8B7Y771</accession>
<keyword evidence="2" id="KW-1185">Reference proteome</keyword>
<dbReference type="GO" id="GO:0005643">
    <property type="term" value="C:nuclear pore"/>
    <property type="evidence" value="ECO:0007669"/>
    <property type="project" value="TreeGrafter"/>
</dbReference>